<dbReference type="FunFam" id="3.40.640.10:FF:000090">
    <property type="entry name" value="Pyridoxal phosphate-dependent aminotransferase"/>
    <property type="match status" value="1"/>
</dbReference>
<sequence>MIPVSEPSIGDAELEYVREAIESGWVSPRGDYVREFEDGFSDIVGTDYAFATSSGTAALHLSLVACDIGPGDEVIVPDLTWIACANVVEYVGAEPVFADVDPETLTLDPESVEDVLSPQTAAIMPVHLYGHPCDMDAVQAIANREDLLVVEDAAEAHGAEFKGQQVGSIGDIGCFSFYGNKILTTGQGGIITTDCREIAEEVRLYRRDGMSTERKYHHPVIGYNYRLTNLQAAFGVGQLERFDEILEQKRQNAVRYQENLADTGLDHSIEREWATSVYWMFNVFPSDVETRNQIQTALSEADIETRPLFEPLNQQSPYVDAIAADCDASEVASNLGLTLPSGAPLTGDEIDRICKIVADQLD</sequence>
<gene>
    <name evidence="7" type="ORF">GOC74_00335</name>
</gene>
<dbReference type="InterPro" id="IPR015424">
    <property type="entry name" value="PyrdxlP-dep_Trfase"/>
</dbReference>
<dbReference type="PANTHER" id="PTHR30244:SF34">
    <property type="entry name" value="DTDP-4-AMINO-4,6-DIDEOXYGALACTOSE TRANSAMINASE"/>
    <property type="match status" value="1"/>
</dbReference>
<dbReference type="InterPro" id="IPR015422">
    <property type="entry name" value="PyrdxlP-dep_Trfase_small"/>
</dbReference>
<dbReference type="InterPro" id="IPR000653">
    <property type="entry name" value="DegT/StrS_aminotransferase"/>
</dbReference>
<dbReference type="PANTHER" id="PTHR30244">
    <property type="entry name" value="TRANSAMINASE"/>
    <property type="match status" value="1"/>
</dbReference>
<keyword evidence="4 6" id="KW-0663">Pyridoxal phosphate</keyword>
<accession>A0A847TQR7</accession>
<comment type="similarity">
    <text evidence="5 6">Belongs to the DegT/DnrJ/EryC1 family.</text>
</comment>
<dbReference type="SUPFAM" id="SSF53383">
    <property type="entry name" value="PLP-dependent transferases"/>
    <property type="match status" value="1"/>
</dbReference>
<comment type="caution">
    <text evidence="7">The sequence shown here is derived from an EMBL/GenBank/DDBJ whole genome shotgun (WGS) entry which is preliminary data.</text>
</comment>
<dbReference type="Pfam" id="PF01041">
    <property type="entry name" value="DegT_DnrJ_EryC1"/>
    <property type="match status" value="1"/>
</dbReference>
<keyword evidence="3 7" id="KW-0808">Transferase</keyword>
<dbReference type="Gene3D" id="3.40.640.10">
    <property type="entry name" value="Type I PLP-dependent aspartate aminotransferase-like (Major domain)"/>
    <property type="match status" value="1"/>
</dbReference>
<dbReference type="GO" id="GO:0008483">
    <property type="term" value="F:transaminase activity"/>
    <property type="evidence" value="ECO:0007669"/>
    <property type="project" value="UniProtKB-KW"/>
</dbReference>
<proteinExistence type="inferred from homology"/>
<evidence type="ECO:0000256" key="5">
    <source>
        <dbReference type="ARBA" id="ARBA00037999"/>
    </source>
</evidence>
<organism evidence="7 8">
    <name type="scientific">Halomicrobium mukohataei</name>
    <dbReference type="NCBI Taxonomy" id="57705"/>
    <lineage>
        <taxon>Archaea</taxon>
        <taxon>Methanobacteriati</taxon>
        <taxon>Methanobacteriota</taxon>
        <taxon>Stenosarchaea group</taxon>
        <taxon>Halobacteria</taxon>
        <taxon>Halobacteriales</taxon>
        <taxon>Haloarculaceae</taxon>
        <taxon>Halomicrobium</taxon>
    </lineage>
</organism>
<evidence type="ECO:0000313" key="7">
    <source>
        <dbReference type="EMBL" id="NLV08382.1"/>
    </source>
</evidence>
<dbReference type="InterPro" id="IPR015421">
    <property type="entry name" value="PyrdxlP-dep_Trfase_major"/>
</dbReference>
<dbReference type="Gene3D" id="3.90.1150.10">
    <property type="entry name" value="Aspartate Aminotransferase, domain 1"/>
    <property type="match status" value="1"/>
</dbReference>
<dbReference type="EMBL" id="WOYG01000001">
    <property type="protein sequence ID" value="NLV08382.1"/>
    <property type="molecule type" value="Genomic_DNA"/>
</dbReference>
<comment type="cofactor">
    <cofactor evidence="1">
        <name>pyridoxal 5'-phosphate</name>
        <dbReference type="ChEBI" id="CHEBI:597326"/>
    </cofactor>
</comment>
<evidence type="ECO:0000256" key="4">
    <source>
        <dbReference type="ARBA" id="ARBA00022898"/>
    </source>
</evidence>
<dbReference type="Proteomes" id="UP000608662">
    <property type="component" value="Unassembled WGS sequence"/>
</dbReference>
<evidence type="ECO:0000313" key="8">
    <source>
        <dbReference type="Proteomes" id="UP000608662"/>
    </source>
</evidence>
<evidence type="ECO:0000256" key="3">
    <source>
        <dbReference type="ARBA" id="ARBA00022679"/>
    </source>
</evidence>
<dbReference type="PIRSF" id="PIRSF000390">
    <property type="entry name" value="PLP_StrS"/>
    <property type="match status" value="1"/>
</dbReference>
<dbReference type="CDD" id="cd00616">
    <property type="entry name" value="AHBA_syn"/>
    <property type="match status" value="1"/>
</dbReference>
<evidence type="ECO:0000256" key="6">
    <source>
        <dbReference type="RuleBase" id="RU004508"/>
    </source>
</evidence>
<dbReference type="GO" id="GO:0000271">
    <property type="term" value="P:polysaccharide biosynthetic process"/>
    <property type="evidence" value="ECO:0007669"/>
    <property type="project" value="TreeGrafter"/>
</dbReference>
<reference evidence="7" key="1">
    <citation type="submission" date="2019-12" db="EMBL/GenBank/DDBJ databases">
        <title>Whole-genome sequence of Halomicrobium mukohataei pws1.</title>
        <authorList>
            <person name="Verma D.K."/>
            <person name="Gopal K."/>
            <person name="Prasad E.S."/>
        </authorList>
    </citation>
    <scope>NUCLEOTIDE SEQUENCE</scope>
    <source>
        <strain evidence="7">Pws1</strain>
    </source>
</reference>
<evidence type="ECO:0000256" key="1">
    <source>
        <dbReference type="ARBA" id="ARBA00001933"/>
    </source>
</evidence>
<dbReference type="AlphaFoldDB" id="A0A847TQR7"/>
<dbReference type="RefSeq" id="WP_170092417.1">
    <property type="nucleotide sequence ID" value="NZ_WOYG01000001.1"/>
</dbReference>
<protein>
    <submittedName>
        <fullName evidence="7">Aminotransferase class I/II-fold pyridoxal phosphate-dependent enzyme</fullName>
    </submittedName>
</protein>
<name>A0A847TQR7_9EURY</name>
<keyword evidence="2 7" id="KW-0032">Aminotransferase</keyword>
<evidence type="ECO:0000256" key="2">
    <source>
        <dbReference type="ARBA" id="ARBA00022576"/>
    </source>
</evidence>
<dbReference type="OrthoDB" id="10355at2157"/>
<dbReference type="GO" id="GO:0030170">
    <property type="term" value="F:pyridoxal phosphate binding"/>
    <property type="evidence" value="ECO:0007669"/>
    <property type="project" value="TreeGrafter"/>
</dbReference>